<feature type="region of interest" description="Disordered" evidence="1">
    <location>
        <begin position="253"/>
        <end position="279"/>
    </location>
</feature>
<dbReference type="AlphaFoldDB" id="A0A2C6KJU0"/>
<feature type="region of interest" description="Disordered" evidence="1">
    <location>
        <begin position="171"/>
        <end position="207"/>
    </location>
</feature>
<evidence type="ECO:0000313" key="2">
    <source>
        <dbReference type="EMBL" id="PHJ17817.1"/>
    </source>
</evidence>
<reference evidence="2 3" key="1">
    <citation type="journal article" date="2017" name="Int. J. Parasitol.">
        <title>The genome of the protozoan parasite Cystoisospora suis and a reverse vaccinology approach to identify vaccine candidates.</title>
        <authorList>
            <person name="Palmieri N."/>
            <person name="Shrestha A."/>
            <person name="Ruttkowski B."/>
            <person name="Beck T."/>
            <person name="Vogl C."/>
            <person name="Tomley F."/>
            <person name="Blake D.P."/>
            <person name="Joachim A."/>
        </authorList>
    </citation>
    <scope>NUCLEOTIDE SEQUENCE [LARGE SCALE GENOMIC DNA]</scope>
    <source>
        <strain evidence="2 3">Wien I</strain>
    </source>
</reference>
<dbReference type="OrthoDB" id="348743at2759"/>
<feature type="compositionally biased region" description="Basic and acidic residues" evidence="1">
    <location>
        <begin position="182"/>
        <end position="207"/>
    </location>
</feature>
<dbReference type="EMBL" id="MIGC01004659">
    <property type="protein sequence ID" value="PHJ17817.1"/>
    <property type="molecule type" value="Genomic_DNA"/>
</dbReference>
<feature type="compositionally biased region" description="Low complexity" evidence="1">
    <location>
        <begin position="257"/>
        <end position="269"/>
    </location>
</feature>
<sequence>QLDPAVNWPSGAKPRGFEVAPVSQSLAPKQHGLARPASDEPEIRLNRACSPEERKRTVSAANSPASGFEWRSEEEDDLFTCPWERRYRTCFYPSVLSTSRVSLEASPALSEGAPRRGTTAHHSHGNDAEAEVAKACFRGPFVLHSGQEEENCQGTVTKEGWTNSYATANEEKMSGKPKHTVKYQEHRSNVAGKKEPRDRFLGERRERESDLEDDERLLVIVAADVLYDYEACDEFASQVARLMTIHTKQWTDETECSASSVSSGAGSNSRKGDRGRSGAPWRSFGEVKCFICHTRRVGFSCASSLVPVDVFAEYFRERFVRHILLQGEEQEEGAAAGKSGSHGHDKPKHVCVEESPEEMFEREGTHRKPSKGERNCGPHGRVLATETVSPQTTRGKAISLSGVRVTVRSRSGNLERNRFEEPQRNGAHAPDSQTVSEKPTSAGRVPGQKRKGGHCLEGTYSHPRRQPACLACCWDTSGLCTGCGVCCPGPPPWFDLVLHPQPPLRITPLVHGSLIDSSALRWTPGRGEGGKNPAGARPAAQKAGLMEDAFKGTGLAEQREHAERDEISESDTAGRETDVRCFDGHRSRVASRGRLVSILKSRVTQKREPRLERLPTVGLRVKGDSGAKSSGHQDCSDGRRTEGEGPSLCGVGGRETMDEEGSSICNSNRAESTGVRSLDSGSPAATSRNTGTDNG</sequence>
<feature type="region of interest" description="Disordered" evidence="1">
    <location>
        <begin position="620"/>
        <end position="695"/>
    </location>
</feature>
<feature type="non-terminal residue" evidence="2">
    <location>
        <position position="1"/>
    </location>
</feature>
<feature type="compositionally biased region" description="Polar residues" evidence="1">
    <location>
        <begin position="663"/>
        <end position="695"/>
    </location>
</feature>
<dbReference type="GeneID" id="94431704"/>
<protein>
    <submittedName>
        <fullName evidence="2">Uncharacterized protein</fullName>
    </submittedName>
</protein>
<feature type="compositionally biased region" description="Basic and acidic residues" evidence="1">
    <location>
        <begin position="634"/>
        <end position="643"/>
    </location>
</feature>
<dbReference type="VEuPathDB" id="ToxoDB:CSUI_008359"/>
<comment type="caution">
    <text evidence="2">The sequence shown here is derived from an EMBL/GenBank/DDBJ whole genome shotgun (WGS) entry which is preliminary data.</text>
</comment>
<feature type="compositionally biased region" description="Basic and acidic residues" evidence="1">
    <location>
        <begin position="413"/>
        <end position="423"/>
    </location>
</feature>
<evidence type="ECO:0000256" key="1">
    <source>
        <dbReference type="SAM" id="MobiDB-lite"/>
    </source>
</evidence>
<feature type="compositionally biased region" description="Basic and acidic residues" evidence="1">
    <location>
        <begin position="359"/>
        <end position="376"/>
    </location>
</feature>
<evidence type="ECO:0000313" key="3">
    <source>
        <dbReference type="Proteomes" id="UP000221165"/>
    </source>
</evidence>
<name>A0A2C6KJU0_9APIC</name>
<gene>
    <name evidence="2" type="ORF">CSUI_008359</name>
</gene>
<proteinExistence type="predicted"/>
<feature type="region of interest" description="Disordered" evidence="1">
    <location>
        <begin position="521"/>
        <end position="541"/>
    </location>
</feature>
<dbReference type="RefSeq" id="XP_067919531.1">
    <property type="nucleotide sequence ID" value="XM_068068493.1"/>
</dbReference>
<feature type="region of interest" description="Disordered" evidence="1">
    <location>
        <begin position="23"/>
        <end position="43"/>
    </location>
</feature>
<feature type="region of interest" description="Disordered" evidence="1">
    <location>
        <begin position="105"/>
        <end position="125"/>
    </location>
</feature>
<keyword evidence="3" id="KW-1185">Reference proteome</keyword>
<feature type="region of interest" description="Disordered" evidence="1">
    <location>
        <begin position="409"/>
        <end position="451"/>
    </location>
</feature>
<organism evidence="2 3">
    <name type="scientific">Cystoisospora suis</name>
    <dbReference type="NCBI Taxonomy" id="483139"/>
    <lineage>
        <taxon>Eukaryota</taxon>
        <taxon>Sar</taxon>
        <taxon>Alveolata</taxon>
        <taxon>Apicomplexa</taxon>
        <taxon>Conoidasida</taxon>
        <taxon>Coccidia</taxon>
        <taxon>Eucoccidiorida</taxon>
        <taxon>Eimeriorina</taxon>
        <taxon>Sarcocystidae</taxon>
        <taxon>Cystoisospora</taxon>
    </lineage>
</organism>
<accession>A0A2C6KJU0</accession>
<feature type="region of interest" description="Disordered" evidence="1">
    <location>
        <begin position="555"/>
        <end position="578"/>
    </location>
</feature>
<feature type="region of interest" description="Disordered" evidence="1">
    <location>
        <begin position="48"/>
        <end position="67"/>
    </location>
</feature>
<dbReference type="Proteomes" id="UP000221165">
    <property type="component" value="Unassembled WGS sequence"/>
</dbReference>
<feature type="compositionally biased region" description="Basic and acidic residues" evidence="1">
    <location>
        <begin position="557"/>
        <end position="578"/>
    </location>
</feature>
<feature type="region of interest" description="Disordered" evidence="1">
    <location>
        <begin position="354"/>
        <end position="397"/>
    </location>
</feature>